<dbReference type="AlphaFoldDB" id="A0A239NB03"/>
<dbReference type="Proteomes" id="UP000198318">
    <property type="component" value="Unassembled WGS sequence"/>
</dbReference>
<dbReference type="Gene3D" id="3.40.50.150">
    <property type="entry name" value="Vaccinia Virus protein VP39"/>
    <property type="match status" value="1"/>
</dbReference>
<evidence type="ECO:0000313" key="4">
    <source>
        <dbReference type="Proteomes" id="UP000198318"/>
    </source>
</evidence>
<dbReference type="Gene3D" id="6.10.250.3100">
    <property type="match status" value="1"/>
</dbReference>
<evidence type="ECO:0000259" key="1">
    <source>
        <dbReference type="Pfam" id="PF08421"/>
    </source>
</evidence>
<dbReference type="PANTHER" id="PTHR43861:SF5">
    <property type="entry name" value="BLL5978 PROTEIN"/>
    <property type="match status" value="1"/>
</dbReference>
<proteinExistence type="predicted"/>
<dbReference type="Pfam" id="PF13489">
    <property type="entry name" value="Methyltransf_23"/>
    <property type="match status" value="1"/>
</dbReference>
<evidence type="ECO:0000313" key="3">
    <source>
        <dbReference type="EMBL" id="SNT52096.1"/>
    </source>
</evidence>
<dbReference type="RefSeq" id="WP_089329591.1">
    <property type="nucleotide sequence ID" value="NZ_FZOR01000038.1"/>
</dbReference>
<name>A0A239NB03_9ACTN</name>
<feature type="domain" description="C-methyltransferase" evidence="2">
    <location>
        <begin position="253"/>
        <end position="409"/>
    </location>
</feature>
<dbReference type="Gene3D" id="6.20.50.110">
    <property type="entry name" value="Methyltransferase, zinc-binding domain"/>
    <property type="match status" value="1"/>
</dbReference>
<dbReference type="InterPro" id="IPR029063">
    <property type="entry name" value="SAM-dependent_MTases_sf"/>
</dbReference>
<dbReference type="InterPro" id="IPR013691">
    <property type="entry name" value="MeTrfase_14"/>
</dbReference>
<dbReference type="Pfam" id="PF08484">
    <property type="entry name" value="Methyltransf_14"/>
    <property type="match status" value="1"/>
</dbReference>
<evidence type="ECO:0000259" key="2">
    <source>
        <dbReference type="Pfam" id="PF08484"/>
    </source>
</evidence>
<dbReference type="OrthoDB" id="9815644at2"/>
<dbReference type="InterPro" id="IPR013630">
    <property type="entry name" value="Methyltransf_Zn-bd_dom_put"/>
</dbReference>
<dbReference type="PANTHER" id="PTHR43861">
    <property type="entry name" value="TRANS-ACONITATE 2-METHYLTRANSFERASE-RELATED"/>
    <property type="match status" value="1"/>
</dbReference>
<feature type="domain" description="Methyltransferase putative zinc binding" evidence="1">
    <location>
        <begin position="13"/>
        <end position="72"/>
    </location>
</feature>
<organism evidence="3 4">
    <name type="scientific">Actinomadura meyerae</name>
    <dbReference type="NCBI Taxonomy" id="240840"/>
    <lineage>
        <taxon>Bacteria</taxon>
        <taxon>Bacillati</taxon>
        <taxon>Actinomycetota</taxon>
        <taxon>Actinomycetes</taxon>
        <taxon>Streptosporangiales</taxon>
        <taxon>Thermomonosporaceae</taxon>
        <taxon>Actinomadura</taxon>
    </lineage>
</organism>
<dbReference type="CDD" id="cd02440">
    <property type="entry name" value="AdoMet_MTases"/>
    <property type="match status" value="1"/>
</dbReference>
<dbReference type="Pfam" id="PF08421">
    <property type="entry name" value="Methyltransf_13"/>
    <property type="match status" value="1"/>
</dbReference>
<reference evidence="3 4" key="1">
    <citation type="submission" date="2017-06" db="EMBL/GenBank/DDBJ databases">
        <authorList>
            <person name="Kim H.J."/>
            <person name="Triplett B.A."/>
        </authorList>
    </citation>
    <scope>NUCLEOTIDE SEQUENCE [LARGE SCALE GENOMIC DNA]</scope>
    <source>
        <strain evidence="3 4">DSM 44715</strain>
    </source>
</reference>
<protein>
    <submittedName>
        <fullName evidence="3">Methylation protein EvaC</fullName>
    </submittedName>
</protein>
<dbReference type="Gene3D" id="3.40.50.720">
    <property type="entry name" value="NAD(P)-binding Rossmann-like Domain"/>
    <property type="match status" value="1"/>
</dbReference>
<dbReference type="EMBL" id="FZOR01000038">
    <property type="protein sequence ID" value="SNT52096.1"/>
    <property type="molecule type" value="Genomic_DNA"/>
</dbReference>
<keyword evidence="4" id="KW-1185">Reference proteome</keyword>
<sequence length="414" mass="45377">MNDRAEVPAPAGCRVCGGGVEEFLDLGRQPLSDRFRDPGDEGEEFFYRLAVGRCRSCTMVQLVDEVPRDLMFHAGYPYYSSGSSVMREHFAGVARRFLATELTGSDPFIVEMGCNDGIMLETVKDAGVRHLGFEPSSGVAELAAAKGVRVRTDFFAGDTAAEVRAAEGPADVVYAANTLCHIPYMPSVFEGVDALLARDGVFVFEDPYLGDIVAKSSFDQIYDEHFFLFSASSVHLMAEAFGFELVDVERLAVHGGEVRYTLARAGARPRSEAVRLLLAAERRQRLTEPSALRGFAENVGRIRDDLVELLRGIRAEGATVAGYGATAKSATVTNFCGIGPELVPFVCDTTPAKQHRLTPGRHIPVRPPADFRDPYPDYALLFAWNHAEEIMAKEQEFTAAGGRWILYVPEVHLV</sequence>
<dbReference type="InterPro" id="IPR038576">
    <property type="entry name" value="Methyltransf_Zn-bd_dom_put_sf"/>
</dbReference>
<gene>
    <name evidence="3" type="ORF">SAMN05443665_103862</name>
</gene>
<accession>A0A239NB03</accession>
<dbReference type="SUPFAM" id="SSF53335">
    <property type="entry name" value="S-adenosyl-L-methionine-dependent methyltransferases"/>
    <property type="match status" value="1"/>
</dbReference>